<evidence type="ECO:0000256" key="2">
    <source>
        <dbReference type="ARBA" id="ARBA00022737"/>
    </source>
</evidence>
<dbReference type="Gene3D" id="3.40.50.300">
    <property type="entry name" value="P-loop containing nucleotide triphosphate hydrolases"/>
    <property type="match status" value="1"/>
</dbReference>
<dbReference type="PANTHER" id="PTHR11017:SF420">
    <property type="entry name" value="TIR DOMAIN-CONTAINING PROTEIN"/>
    <property type="match status" value="1"/>
</dbReference>
<dbReference type="InterPro" id="IPR035897">
    <property type="entry name" value="Toll_tir_struct_dom_sf"/>
</dbReference>
<dbReference type="SMART" id="SM00255">
    <property type="entry name" value="TIR"/>
    <property type="match status" value="1"/>
</dbReference>
<organism evidence="7">
    <name type="scientific">Brassica oleracea</name>
    <name type="common">Wild cabbage</name>
    <dbReference type="NCBI Taxonomy" id="3712"/>
    <lineage>
        <taxon>Eukaryota</taxon>
        <taxon>Viridiplantae</taxon>
        <taxon>Streptophyta</taxon>
        <taxon>Embryophyta</taxon>
        <taxon>Tracheophyta</taxon>
        <taxon>Spermatophyta</taxon>
        <taxon>Magnoliopsida</taxon>
        <taxon>eudicotyledons</taxon>
        <taxon>Gunneridae</taxon>
        <taxon>Pentapetalae</taxon>
        <taxon>rosids</taxon>
        <taxon>malvids</taxon>
        <taxon>Brassicales</taxon>
        <taxon>Brassicaceae</taxon>
        <taxon>Brassiceae</taxon>
        <taxon>Brassica</taxon>
    </lineage>
</organism>
<dbReference type="Pfam" id="PF01582">
    <property type="entry name" value="TIR"/>
    <property type="match status" value="1"/>
</dbReference>
<dbReference type="SUPFAM" id="SSF52540">
    <property type="entry name" value="P-loop containing nucleoside triphosphate hydrolases"/>
    <property type="match status" value="1"/>
</dbReference>
<dbReference type="PANTHER" id="PTHR11017">
    <property type="entry name" value="LEUCINE-RICH REPEAT-CONTAINING PROTEIN"/>
    <property type="match status" value="1"/>
</dbReference>
<dbReference type="FunFam" id="3.40.50.300:FF:001002">
    <property type="entry name" value="Disease resistance protein (TIR-NBS-LRR class)"/>
    <property type="match status" value="1"/>
</dbReference>
<dbReference type="PROSITE" id="PS50104">
    <property type="entry name" value="TIR"/>
    <property type="match status" value="1"/>
</dbReference>
<dbReference type="Pfam" id="PF00931">
    <property type="entry name" value="NB-ARC"/>
    <property type="match status" value="1"/>
</dbReference>
<evidence type="ECO:0000256" key="4">
    <source>
        <dbReference type="ARBA" id="ARBA00022821"/>
    </source>
</evidence>
<keyword evidence="3" id="KW-0378">Hydrolase</keyword>
<keyword evidence="4" id="KW-0611">Plant defense</keyword>
<dbReference type="InterPro" id="IPR002182">
    <property type="entry name" value="NB-ARC"/>
</dbReference>
<dbReference type="GO" id="GO:0007165">
    <property type="term" value="P:signal transduction"/>
    <property type="evidence" value="ECO:0007669"/>
    <property type="project" value="InterPro"/>
</dbReference>
<dbReference type="SMART" id="SM00382">
    <property type="entry name" value="AAA"/>
    <property type="match status" value="1"/>
</dbReference>
<dbReference type="InterPro" id="IPR042197">
    <property type="entry name" value="Apaf_helical"/>
</dbReference>
<keyword evidence="2" id="KW-0677">Repeat</keyword>
<dbReference type="InterPro" id="IPR058192">
    <property type="entry name" value="WHD_ROQ1-like"/>
</dbReference>
<evidence type="ECO:0000256" key="3">
    <source>
        <dbReference type="ARBA" id="ARBA00022801"/>
    </source>
</evidence>
<dbReference type="InterPro" id="IPR003593">
    <property type="entry name" value="AAA+_ATPase"/>
</dbReference>
<dbReference type="Gene3D" id="3.40.50.10140">
    <property type="entry name" value="Toll/interleukin-1 receptor homology (TIR) domain"/>
    <property type="match status" value="1"/>
</dbReference>
<feature type="domain" description="TIR" evidence="6">
    <location>
        <begin position="14"/>
        <end position="212"/>
    </location>
</feature>
<evidence type="ECO:0000259" key="6">
    <source>
        <dbReference type="PROSITE" id="PS50104"/>
    </source>
</evidence>
<dbReference type="FunFam" id="3.40.50.10140:FF:000007">
    <property type="entry name" value="Disease resistance protein (TIR-NBS-LRR class)"/>
    <property type="match status" value="1"/>
</dbReference>
<dbReference type="Pfam" id="PF23282">
    <property type="entry name" value="WHD_ROQ1"/>
    <property type="match status" value="1"/>
</dbReference>
<dbReference type="Gene3D" id="1.10.8.430">
    <property type="entry name" value="Helical domain of apoptotic protease-activating factors"/>
    <property type="match status" value="1"/>
</dbReference>
<protein>
    <recommendedName>
        <fullName evidence="6">TIR domain-containing protein</fullName>
    </recommendedName>
</protein>
<dbReference type="InterPro" id="IPR000157">
    <property type="entry name" value="TIR_dom"/>
</dbReference>
<dbReference type="EMBL" id="LR031878">
    <property type="protein sequence ID" value="VDD53417.1"/>
    <property type="molecule type" value="Genomic_DNA"/>
</dbReference>
<name>A0A3P6F722_BRAOL</name>
<dbReference type="InterPro" id="IPR036390">
    <property type="entry name" value="WH_DNA-bd_sf"/>
</dbReference>
<evidence type="ECO:0000256" key="1">
    <source>
        <dbReference type="ARBA" id="ARBA00022614"/>
    </source>
</evidence>
<dbReference type="PRINTS" id="PR00364">
    <property type="entry name" value="DISEASERSIST"/>
</dbReference>
<evidence type="ECO:0000313" key="7">
    <source>
        <dbReference type="EMBL" id="VDD53417.1"/>
    </source>
</evidence>
<dbReference type="SUPFAM" id="SSF52200">
    <property type="entry name" value="Toll/Interleukin receptor TIR domain"/>
    <property type="match status" value="1"/>
</dbReference>
<proteinExistence type="predicted"/>
<dbReference type="GO" id="GO:0016787">
    <property type="term" value="F:hydrolase activity"/>
    <property type="evidence" value="ECO:0007669"/>
    <property type="project" value="UniProtKB-KW"/>
</dbReference>
<keyword evidence="1" id="KW-0433">Leucine-rich repeat</keyword>
<dbReference type="InterPro" id="IPR027417">
    <property type="entry name" value="P-loop_NTPase"/>
</dbReference>
<dbReference type="GO" id="GO:0043531">
    <property type="term" value="F:ADP binding"/>
    <property type="evidence" value="ECO:0007669"/>
    <property type="project" value="InterPro"/>
</dbReference>
<dbReference type="InterPro" id="IPR044974">
    <property type="entry name" value="Disease_R_plants"/>
</dbReference>
<keyword evidence="5" id="KW-0520">NAD</keyword>
<dbReference type="SUPFAM" id="SSF46785">
    <property type="entry name" value="Winged helix' DNA-binding domain"/>
    <property type="match status" value="1"/>
</dbReference>
<dbReference type="GO" id="GO:0006952">
    <property type="term" value="P:defense response"/>
    <property type="evidence" value="ECO:0007669"/>
    <property type="project" value="UniProtKB-KW"/>
</dbReference>
<accession>A0A3P6F722</accession>
<reference evidence="7" key="1">
    <citation type="submission" date="2018-11" db="EMBL/GenBank/DDBJ databases">
        <authorList>
            <consortium name="Genoscope - CEA"/>
            <person name="William W."/>
        </authorList>
    </citation>
    <scope>NUCLEOTIDE SEQUENCE</scope>
</reference>
<sequence>MDVSSSSSLASPQGGYDVFPSFRGPDVRQTFLSHLLNEFQRKGINTFKDSQIKRGKYISPELKQAIRESRICLIILSTNYASSSWTLGELDEILESRKASGKTVMTVFYDIDPSHVRKQSGEFGMAFRKTCERKTEHQKQRWKQALTNVASILGEDSHKWFGPLLETLCYHYPITIYIYVQEIGRPSQRFSLLRDNEADMISKIAKDVSNELNFTPSRDFDYLVGIEAHLAKMTSLLCLESDETRVVGIWGPLGIGKTTIARAIYNQISRNFQRSLFMDNVKRSYRSGGDSDTYTLKLRLQREFLSKILDHKDMEIHHLGTAQQRLKYQKVLVVLDNVDKLEQLQALANGPPWFGKGSRIIVTTDNKHLLEAHKIKHIYEVKFPSKDEALKIFSQSAFTQNAPPEGYLNLAVKVTELTSHLPLGLCVLGKALCGESVSMWTDQLPRIKTSLNRDIEQVLIVGYNGLDDKDKAIFLHIACLFEGKRVDCVTQFLGNSGLDIEYGLGVLVGRALISILGDKLIIMHRLLRQMGREIVHKHSIHLSMRCRFLMGACYMYHVVADNIGTGAVLGTSKVSLTNEKVLSGMHDHQCIIFCRDMVDKGSKLAKLIWDGISVLVLSMFWLLRCAFLSIMSMPTAAFEHPFWKLKKRLSNLKPSKEVNCSVDGCKELGDISLHISFFRESETVSDSLVKPLTIFTSNIAPLQYNW</sequence>
<dbReference type="AlphaFoldDB" id="A0A3P6F722"/>
<gene>
    <name evidence="7" type="ORF">BOLC1T05806H</name>
</gene>
<evidence type="ECO:0000256" key="5">
    <source>
        <dbReference type="ARBA" id="ARBA00023027"/>
    </source>
</evidence>